<dbReference type="InterPro" id="IPR035447">
    <property type="entry name" value="DNA_topo_I_N_sf"/>
</dbReference>
<name>A0A143PJS6_LUTPR</name>
<feature type="compositionally biased region" description="Basic residues" evidence="1">
    <location>
        <begin position="374"/>
        <end position="394"/>
    </location>
</feature>
<proteinExistence type="predicted"/>
<evidence type="ECO:0000256" key="1">
    <source>
        <dbReference type="SAM" id="MobiDB-lite"/>
    </source>
</evidence>
<dbReference type="SUPFAM" id="SSF56349">
    <property type="entry name" value="DNA breaking-rejoining enzymes"/>
    <property type="match status" value="1"/>
</dbReference>
<organism evidence="4 5">
    <name type="scientific">Luteitalea pratensis</name>
    <dbReference type="NCBI Taxonomy" id="1855912"/>
    <lineage>
        <taxon>Bacteria</taxon>
        <taxon>Pseudomonadati</taxon>
        <taxon>Acidobacteriota</taxon>
        <taxon>Vicinamibacteria</taxon>
        <taxon>Vicinamibacterales</taxon>
        <taxon>Vicinamibacteraceae</taxon>
        <taxon>Luteitalea</taxon>
    </lineage>
</organism>
<dbReference type="Proteomes" id="UP000076079">
    <property type="component" value="Chromosome"/>
</dbReference>
<dbReference type="OrthoDB" id="9778962at2"/>
<gene>
    <name evidence="4" type="ORF">LuPra_01222</name>
</gene>
<feature type="domain" description="DNA topoisomerase IB N-terminal" evidence="3">
    <location>
        <begin position="55"/>
        <end position="100"/>
    </location>
</feature>
<dbReference type="KEGG" id="abac:LuPra_01222"/>
<sequence length="394" mass="44542">MAATASLPELPDRLVAQVAAEQPTRQDAAELANLRYVSDDEPGFSREIRGKRTIYRDPEGGVVRDAATLTRIRALVIPPAWTRVWICQRADGHVQATGRDHRGRKQYRYHPRWAQVRDAAKYGRLLAFGHALPVLRRRVMRDLQQPPLSRARVLATVIRLLETTLIRVGNEEYARTNQSFGLTTLRDRHVTVTADRLRFRFRAKSGVWQEITLQDGRLARTVKRCQDLPGQVLFQYLDGAGARQRVTSEDVNAYLRDVTGAEFTAKDFRTWAGTVLAAAALQELDVVDTAAGRKKNVARAIETVAKQLGNTRAVCRRCYVHPAVLEQYLDGATLDVLRDKAASMLMHRGRHLSREETAVLALLHRRMAAGTRGRQPRTRARTPRQRVPLRTRTA</sequence>
<dbReference type="GO" id="GO:0003917">
    <property type="term" value="F:DNA topoisomerase type I (single strand cut, ATP-independent) activity"/>
    <property type="evidence" value="ECO:0007669"/>
    <property type="project" value="InterPro"/>
</dbReference>
<evidence type="ECO:0000259" key="2">
    <source>
        <dbReference type="Pfam" id="PF01028"/>
    </source>
</evidence>
<evidence type="ECO:0000313" key="4">
    <source>
        <dbReference type="EMBL" id="AMY08034.1"/>
    </source>
</evidence>
<dbReference type="PATRIC" id="fig|1813736.3.peg.1267"/>
<evidence type="ECO:0000313" key="5">
    <source>
        <dbReference type="Proteomes" id="UP000076079"/>
    </source>
</evidence>
<dbReference type="SUPFAM" id="SSF55869">
    <property type="entry name" value="DNA topoisomerase I domain"/>
    <property type="match status" value="1"/>
</dbReference>
<dbReference type="STRING" id="1855912.LuPra_01222"/>
<dbReference type="RefSeq" id="WP_110169908.1">
    <property type="nucleotide sequence ID" value="NZ_CP015136.1"/>
</dbReference>
<accession>A0A143PJS6</accession>
<protein>
    <submittedName>
        <fullName evidence="4">DNA topoisomerase type I</fullName>
    </submittedName>
</protein>
<dbReference type="InterPro" id="IPR011010">
    <property type="entry name" value="DNA_brk_join_enz"/>
</dbReference>
<reference evidence="5" key="2">
    <citation type="submission" date="2016-04" db="EMBL/GenBank/DDBJ databases">
        <title>First Complete Genome Sequence of a Subdivision 6 Acidobacterium.</title>
        <authorList>
            <person name="Huang S."/>
            <person name="Vieira S."/>
            <person name="Bunk B."/>
            <person name="Riedel T."/>
            <person name="Sproeer C."/>
            <person name="Overmann J."/>
        </authorList>
    </citation>
    <scope>NUCLEOTIDE SEQUENCE [LARGE SCALE GENOMIC DNA]</scope>
    <source>
        <strain evidence="5">DSM 100886 HEG_-6_39</strain>
    </source>
</reference>
<keyword evidence="5" id="KW-1185">Reference proteome</keyword>
<dbReference type="GO" id="GO:0003677">
    <property type="term" value="F:DNA binding"/>
    <property type="evidence" value="ECO:0007669"/>
    <property type="project" value="InterPro"/>
</dbReference>
<dbReference type="GO" id="GO:0006265">
    <property type="term" value="P:DNA topological change"/>
    <property type="evidence" value="ECO:0007669"/>
    <property type="project" value="InterPro"/>
</dbReference>
<dbReference type="Pfam" id="PF21338">
    <property type="entry name" value="Top1B_N_bact"/>
    <property type="match status" value="1"/>
</dbReference>
<feature type="region of interest" description="Disordered" evidence="1">
    <location>
        <begin position="368"/>
        <end position="394"/>
    </location>
</feature>
<dbReference type="Gene3D" id="1.10.132.120">
    <property type="match status" value="1"/>
</dbReference>
<keyword evidence="4" id="KW-0413">Isomerase</keyword>
<dbReference type="PROSITE" id="PS52038">
    <property type="entry name" value="TOPO_IB_2"/>
    <property type="match status" value="1"/>
</dbReference>
<feature type="domain" description="DNA topoisomerase I catalytic core eukaryotic-type" evidence="2">
    <location>
        <begin position="114"/>
        <end position="329"/>
    </location>
</feature>
<dbReference type="Pfam" id="PF01028">
    <property type="entry name" value="Topoisom_I"/>
    <property type="match status" value="1"/>
</dbReference>
<evidence type="ECO:0000259" key="3">
    <source>
        <dbReference type="Pfam" id="PF21338"/>
    </source>
</evidence>
<dbReference type="AlphaFoldDB" id="A0A143PJS6"/>
<dbReference type="InterPro" id="IPR049331">
    <property type="entry name" value="Top1B_N_bact"/>
</dbReference>
<reference evidence="4 5" key="1">
    <citation type="journal article" date="2016" name="Genome Announc.">
        <title>First Complete Genome Sequence of a Subdivision 6 Acidobacterium Strain.</title>
        <authorList>
            <person name="Huang S."/>
            <person name="Vieira S."/>
            <person name="Bunk B."/>
            <person name="Riedel T."/>
            <person name="Sproer C."/>
            <person name="Overmann J."/>
        </authorList>
    </citation>
    <scope>NUCLEOTIDE SEQUENCE [LARGE SCALE GENOMIC DNA]</scope>
    <source>
        <strain evidence="5">DSM 100886 HEG_-6_39</strain>
    </source>
</reference>
<dbReference type="InterPro" id="IPR013500">
    <property type="entry name" value="TopoI_cat_euk"/>
</dbReference>
<dbReference type="EMBL" id="CP015136">
    <property type="protein sequence ID" value="AMY08034.1"/>
    <property type="molecule type" value="Genomic_DNA"/>
</dbReference>
<dbReference type="InterPro" id="IPR014711">
    <property type="entry name" value="TopoI_cat_a-hlx-sub_euk"/>
</dbReference>
<dbReference type="Gene3D" id="3.30.66.10">
    <property type="entry name" value="DNA topoisomerase I domain"/>
    <property type="match status" value="1"/>
</dbReference>
<dbReference type="Gene3D" id="3.90.15.10">
    <property type="entry name" value="Topoisomerase I, Chain A, domain 3"/>
    <property type="match status" value="1"/>
</dbReference>